<dbReference type="GO" id="GO:0005525">
    <property type="term" value="F:GTP binding"/>
    <property type="evidence" value="ECO:0007669"/>
    <property type="project" value="UniProtKB-KW"/>
</dbReference>
<dbReference type="GO" id="GO:0016020">
    <property type="term" value="C:membrane"/>
    <property type="evidence" value="ECO:0007669"/>
    <property type="project" value="InterPro"/>
</dbReference>
<dbReference type="InterPro" id="IPR020849">
    <property type="entry name" value="Small_GTPase_Ras-type"/>
</dbReference>
<keyword evidence="2" id="KW-0547">Nucleotide-binding</keyword>
<proteinExistence type="predicted"/>
<reference evidence="6" key="1">
    <citation type="submission" date="2023-11" db="EMBL/GenBank/DDBJ databases">
        <title>Genome assemblies of two species of porcelain crab, Petrolisthes cinctipes and Petrolisthes manimaculis (Anomura: Porcellanidae).</title>
        <authorList>
            <person name="Angst P."/>
        </authorList>
    </citation>
    <scope>NUCLEOTIDE SEQUENCE</scope>
    <source>
        <strain evidence="6">PB745_02</strain>
        <tissue evidence="6">Gill</tissue>
    </source>
</reference>
<comment type="caution">
    <text evidence="6">The sequence shown here is derived from an EMBL/GenBank/DDBJ whole genome shotgun (WGS) entry which is preliminary data.</text>
</comment>
<dbReference type="Pfam" id="PF00071">
    <property type="entry name" value="Ras"/>
    <property type="match status" value="1"/>
</dbReference>
<evidence type="ECO:0000256" key="1">
    <source>
        <dbReference type="ARBA" id="ARBA00022481"/>
    </source>
</evidence>
<comment type="subcellular location">
    <subcellularLocation>
        <location evidence="5">Endomembrane system</location>
        <topology evidence="5">Lipid-anchor</topology>
        <orientation evidence="5">Cytoplasmic side</orientation>
    </subcellularLocation>
</comment>
<evidence type="ECO:0000256" key="3">
    <source>
        <dbReference type="ARBA" id="ARBA00023134"/>
    </source>
</evidence>
<protein>
    <submittedName>
        <fullName evidence="6">Uncharacterized protein</fullName>
    </submittedName>
</protein>
<keyword evidence="3" id="KW-0342">GTP-binding</keyword>
<dbReference type="GO" id="GO:0007165">
    <property type="term" value="P:signal transduction"/>
    <property type="evidence" value="ECO:0007669"/>
    <property type="project" value="InterPro"/>
</dbReference>
<evidence type="ECO:0000256" key="4">
    <source>
        <dbReference type="ARBA" id="ARBA00023288"/>
    </source>
</evidence>
<dbReference type="SUPFAM" id="SSF52540">
    <property type="entry name" value="P-loop containing nucleoside triphosphate hydrolases"/>
    <property type="match status" value="1"/>
</dbReference>
<evidence type="ECO:0000313" key="7">
    <source>
        <dbReference type="Proteomes" id="UP001292094"/>
    </source>
</evidence>
<keyword evidence="4" id="KW-0449">Lipoprotein</keyword>
<dbReference type="GO" id="GO:0003924">
    <property type="term" value="F:GTPase activity"/>
    <property type="evidence" value="ECO:0007669"/>
    <property type="project" value="InterPro"/>
</dbReference>
<dbReference type="EMBL" id="JAWZYT010005192">
    <property type="protein sequence ID" value="KAK4291317.1"/>
    <property type="molecule type" value="Genomic_DNA"/>
</dbReference>
<dbReference type="PROSITE" id="PS51421">
    <property type="entry name" value="RAS"/>
    <property type="match status" value="1"/>
</dbReference>
<dbReference type="GO" id="GO:0012505">
    <property type="term" value="C:endomembrane system"/>
    <property type="evidence" value="ECO:0007669"/>
    <property type="project" value="UniProtKB-SubCell"/>
</dbReference>
<name>A0AAE1TN00_9EUCA</name>
<evidence type="ECO:0000256" key="5">
    <source>
        <dbReference type="ARBA" id="ARBA00046278"/>
    </source>
</evidence>
<keyword evidence="7" id="KW-1185">Reference proteome</keyword>
<evidence type="ECO:0000313" key="6">
    <source>
        <dbReference type="EMBL" id="KAK4291317.1"/>
    </source>
</evidence>
<evidence type="ECO:0000256" key="2">
    <source>
        <dbReference type="ARBA" id="ARBA00022741"/>
    </source>
</evidence>
<organism evidence="6 7">
    <name type="scientific">Petrolisthes manimaculis</name>
    <dbReference type="NCBI Taxonomy" id="1843537"/>
    <lineage>
        <taxon>Eukaryota</taxon>
        <taxon>Metazoa</taxon>
        <taxon>Ecdysozoa</taxon>
        <taxon>Arthropoda</taxon>
        <taxon>Crustacea</taxon>
        <taxon>Multicrustacea</taxon>
        <taxon>Malacostraca</taxon>
        <taxon>Eumalacostraca</taxon>
        <taxon>Eucarida</taxon>
        <taxon>Decapoda</taxon>
        <taxon>Pleocyemata</taxon>
        <taxon>Anomura</taxon>
        <taxon>Galatheoidea</taxon>
        <taxon>Porcellanidae</taxon>
        <taxon>Petrolisthes</taxon>
    </lineage>
</organism>
<dbReference type="PANTHER" id="PTHR24070">
    <property type="entry name" value="RAS, DI-RAS, AND RHEB FAMILY MEMBERS OF SMALL GTPASE SUPERFAMILY"/>
    <property type="match status" value="1"/>
</dbReference>
<accession>A0AAE1TN00</accession>
<dbReference type="AlphaFoldDB" id="A0AAE1TN00"/>
<gene>
    <name evidence="6" type="ORF">Pmani_035848</name>
</gene>
<dbReference type="Proteomes" id="UP001292094">
    <property type="component" value="Unassembled WGS sequence"/>
</dbReference>
<dbReference type="Gene3D" id="3.40.50.300">
    <property type="entry name" value="P-loop containing nucleotide triphosphate hydrolases"/>
    <property type="match status" value="1"/>
</dbReference>
<sequence length="93" mass="10493">MQELTDDTQHQHSYIVNLGTCINHTIKEVDLEHQREVVASDGMALAHMWGCPFIEASAKNRCNVNEVFAEIVREMNVNPGKKETGNYCCCVLL</sequence>
<dbReference type="InterPro" id="IPR001806">
    <property type="entry name" value="Small_GTPase"/>
</dbReference>
<dbReference type="InterPro" id="IPR027417">
    <property type="entry name" value="P-loop_NTPase"/>
</dbReference>
<keyword evidence="1" id="KW-0488">Methylation</keyword>